<dbReference type="OrthoDB" id="4768516at2759"/>
<feature type="region of interest" description="Disordered" evidence="1">
    <location>
        <begin position="234"/>
        <end position="289"/>
    </location>
</feature>
<feature type="region of interest" description="Disordered" evidence="1">
    <location>
        <begin position="320"/>
        <end position="401"/>
    </location>
</feature>
<keyword evidence="2" id="KW-0472">Membrane</keyword>
<sequence>MLFNLKPIRQRDPSEDCPAGKQWYSCGANGFDGCRVQDAYSHDCLEKRDAAGTITITVSTTMKTRTADATEMDSTISHVTSAVVGTPATAEPIATSAVGPPATGSAPTDTAVSITEASPTEASPTGPTAVTLTAPPAQPTVANGVNNPNEDPVLSTPAIVGITVGGGLFLIGLAFVIFLLIRRRKLAKRMPSFIDPRGDSYDEKLVAQNRPVLAGQGNSAAGVFAPFGGRSNSFESHRPGYTPSHEANSTHGGRDPPSGRVSALSYRGQTYHPTPVSPQSTGPGGIKRPHISDAIEEEKSGVPVQLDSTPVYFELDSRDTQKPMAELPSPDPEEINQGSSSGSAAPIIHPSPLTPGFSAGNLSMSREGTMMAGKDGAFARASQRGSRKSGSPARSWGRIGD</sequence>
<evidence type="ECO:0000256" key="1">
    <source>
        <dbReference type="SAM" id="MobiDB-lite"/>
    </source>
</evidence>
<evidence type="ECO:0000313" key="4">
    <source>
        <dbReference type="Proteomes" id="UP000193689"/>
    </source>
</evidence>
<accession>A0A1Y2DLJ5</accession>
<reference evidence="3 4" key="1">
    <citation type="submission" date="2016-07" db="EMBL/GenBank/DDBJ databases">
        <title>Pervasive Adenine N6-methylation of Active Genes in Fungi.</title>
        <authorList>
            <consortium name="DOE Joint Genome Institute"/>
            <person name="Mondo S.J."/>
            <person name="Dannebaum R.O."/>
            <person name="Kuo R.C."/>
            <person name="Labutti K."/>
            <person name="Haridas S."/>
            <person name="Kuo A."/>
            <person name="Salamov A."/>
            <person name="Ahrendt S.R."/>
            <person name="Lipzen A."/>
            <person name="Sullivan W."/>
            <person name="Andreopoulos W.B."/>
            <person name="Clum A."/>
            <person name="Lindquist E."/>
            <person name="Daum C."/>
            <person name="Ramamoorthy G.K."/>
            <person name="Gryganskyi A."/>
            <person name="Culley D."/>
            <person name="Magnuson J.K."/>
            <person name="James T.Y."/>
            <person name="O'Malley M.A."/>
            <person name="Stajich J.E."/>
            <person name="Spatafora J.W."/>
            <person name="Visel A."/>
            <person name="Grigoriev I.V."/>
        </authorList>
    </citation>
    <scope>NUCLEOTIDE SEQUENCE [LARGE SCALE GENOMIC DNA]</scope>
    <source>
        <strain evidence="3 4">CBS 129021</strain>
    </source>
</reference>
<dbReference type="EMBL" id="MCFJ01000012">
    <property type="protein sequence ID" value="ORY60143.1"/>
    <property type="molecule type" value="Genomic_DNA"/>
</dbReference>
<dbReference type="RefSeq" id="XP_040712577.1">
    <property type="nucleotide sequence ID" value="XM_040858682.1"/>
</dbReference>
<dbReference type="GeneID" id="63774894"/>
<gene>
    <name evidence="3" type="ORF">BCR38DRAFT_412338</name>
</gene>
<dbReference type="AlphaFoldDB" id="A0A1Y2DLJ5"/>
<dbReference type="CDD" id="cd12087">
    <property type="entry name" value="TM_EGFR-like"/>
    <property type="match status" value="1"/>
</dbReference>
<name>A0A1Y2DLJ5_9PEZI</name>
<feature type="compositionally biased region" description="Polar residues" evidence="1">
    <location>
        <begin position="267"/>
        <end position="281"/>
    </location>
</feature>
<keyword evidence="2" id="KW-0812">Transmembrane</keyword>
<feature type="transmembrane region" description="Helical" evidence="2">
    <location>
        <begin position="158"/>
        <end position="181"/>
    </location>
</feature>
<feature type="region of interest" description="Disordered" evidence="1">
    <location>
        <begin position="95"/>
        <end position="128"/>
    </location>
</feature>
<dbReference type="Proteomes" id="UP000193689">
    <property type="component" value="Unassembled WGS sequence"/>
</dbReference>
<evidence type="ECO:0000256" key="2">
    <source>
        <dbReference type="SAM" id="Phobius"/>
    </source>
</evidence>
<evidence type="ECO:0000313" key="3">
    <source>
        <dbReference type="EMBL" id="ORY60143.1"/>
    </source>
</evidence>
<protein>
    <submittedName>
        <fullName evidence="3">Uncharacterized protein</fullName>
    </submittedName>
</protein>
<dbReference type="STRING" id="1141098.A0A1Y2DLJ5"/>
<dbReference type="InParanoid" id="A0A1Y2DLJ5"/>
<keyword evidence="2" id="KW-1133">Transmembrane helix</keyword>
<organism evidence="3 4">
    <name type="scientific">Pseudomassariella vexata</name>
    <dbReference type="NCBI Taxonomy" id="1141098"/>
    <lineage>
        <taxon>Eukaryota</taxon>
        <taxon>Fungi</taxon>
        <taxon>Dikarya</taxon>
        <taxon>Ascomycota</taxon>
        <taxon>Pezizomycotina</taxon>
        <taxon>Sordariomycetes</taxon>
        <taxon>Xylariomycetidae</taxon>
        <taxon>Amphisphaeriales</taxon>
        <taxon>Pseudomassariaceae</taxon>
        <taxon>Pseudomassariella</taxon>
    </lineage>
</organism>
<comment type="caution">
    <text evidence="3">The sequence shown here is derived from an EMBL/GenBank/DDBJ whole genome shotgun (WGS) entry which is preliminary data.</text>
</comment>
<proteinExistence type="predicted"/>
<feature type="compositionally biased region" description="Polar residues" evidence="1">
    <location>
        <begin position="105"/>
        <end position="128"/>
    </location>
</feature>
<keyword evidence="4" id="KW-1185">Reference proteome</keyword>